<keyword evidence="3 10" id="KW-0560">Oxidoreductase</keyword>
<dbReference type="GO" id="GO:0016117">
    <property type="term" value="P:carotenoid biosynthetic process"/>
    <property type="evidence" value="ECO:0007669"/>
    <property type="project" value="UniProtKB-KW"/>
</dbReference>
<dbReference type="EMBL" id="FOGT01000027">
    <property type="protein sequence ID" value="SES41857.1"/>
    <property type="molecule type" value="Genomic_DNA"/>
</dbReference>
<comment type="cofactor">
    <cofactor evidence="1">
        <name>FAD</name>
        <dbReference type="ChEBI" id="CHEBI:57692"/>
    </cofactor>
</comment>
<evidence type="ECO:0000256" key="10">
    <source>
        <dbReference type="RuleBase" id="RU362075"/>
    </source>
</evidence>
<evidence type="ECO:0000256" key="8">
    <source>
        <dbReference type="ARBA" id="ARBA00042619"/>
    </source>
</evidence>
<dbReference type="Pfam" id="PF01593">
    <property type="entry name" value="Amino_oxidase"/>
    <property type="match status" value="1"/>
</dbReference>
<feature type="domain" description="Amine oxidase" evidence="12">
    <location>
        <begin position="14"/>
        <end position="491"/>
    </location>
</feature>
<evidence type="ECO:0000256" key="6">
    <source>
        <dbReference type="ARBA" id="ARBA00039159"/>
    </source>
</evidence>
<evidence type="ECO:0000256" key="1">
    <source>
        <dbReference type="ARBA" id="ARBA00001974"/>
    </source>
</evidence>
<comment type="pathway">
    <text evidence="4">Carotenoid biosynthesis; staphyloxanthin biosynthesis; staphyloxanthin from farnesyl diphosphate: step 3/5.</text>
</comment>
<evidence type="ECO:0000256" key="2">
    <source>
        <dbReference type="ARBA" id="ARBA00022746"/>
    </source>
</evidence>
<evidence type="ECO:0000256" key="4">
    <source>
        <dbReference type="ARBA" id="ARBA00037901"/>
    </source>
</evidence>
<dbReference type="GO" id="GO:0016491">
    <property type="term" value="F:oxidoreductase activity"/>
    <property type="evidence" value="ECO:0007669"/>
    <property type="project" value="UniProtKB-KW"/>
</dbReference>
<comment type="catalytic activity">
    <reaction evidence="9">
        <text>all-trans-4,4'-diaponeurosporene + 2 AH2 + 2 O2 = 4,4'-diaponeurosporenal + 2 A + 3 H2O</text>
        <dbReference type="Rhea" id="RHEA:56104"/>
        <dbReference type="ChEBI" id="CHEBI:13193"/>
        <dbReference type="ChEBI" id="CHEBI:15377"/>
        <dbReference type="ChEBI" id="CHEBI:15379"/>
        <dbReference type="ChEBI" id="CHEBI:17499"/>
        <dbReference type="ChEBI" id="CHEBI:62743"/>
        <dbReference type="ChEBI" id="CHEBI:79065"/>
    </reaction>
</comment>
<evidence type="ECO:0000313" key="14">
    <source>
        <dbReference type="Proteomes" id="UP000198571"/>
    </source>
</evidence>
<dbReference type="STRING" id="1601833.SAMN05518684_12726"/>
<evidence type="ECO:0000256" key="9">
    <source>
        <dbReference type="ARBA" id="ARBA00048532"/>
    </source>
</evidence>
<gene>
    <name evidence="13" type="ORF">SAMN05518684_12726</name>
</gene>
<evidence type="ECO:0000256" key="5">
    <source>
        <dbReference type="ARBA" id="ARBA00038194"/>
    </source>
</evidence>
<comment type="similarity">
    <text evidence="5">Belongs to the carotenoid/retinoid oxidoreductase family. CrtP subfamily.</text>
</comment>
<proteinExistence type="inferred from homology"/>
<feature type="chain" id="PRO_5039719165" description="4,4'-diaponeurosporene oxygenase" evidence="11">
    <location>
        <begin position="25"/>
        <end position="504"/>
    </location>
</feature>
<evidence type="ECO:0000313" key="13">
    <source>
        <dbReference type="EMBL" id="SES41857.1"/>
    </source>
</evidence>
<evidence type="ECO:0000259" key="12">
    <source>
        <dbReference type="Pfam" id="PF01593"/>
    </source>
</evidence>
<reference evidence="14" key="1">
    <citation type="submission" date="2016-10" db="EMBL/GenBank/DDBJ databases">
        <authorList>
            <person name="Varghese N."/>
            <person name="Submissions S."/>
        </authorList>
    </citation>
    <scope>NUCLEOTIDE SEQUENCE [LARGE SCALE GENOMIC DNA]</scope>
    <source>
        <strain evidence="14">S9</strain>
    </source>
</reference>
<feature type="signal peptide" evidence="11">
    <location>
        <begin position="1"/>
        <end position="24"/>
    </location>
</feature>
<organism evidence="13 14">
    <name type="scientific">Salipaludibacillus aurantiacus</name>
    <dbReference type="NCBI Taxonomy" id="1601833"/>
    <lineage>
        <taxon>Bacteria</taxon>
        <taxon>Bacillati</taxon>
        <taxon>Bacillota</taxon>
        <taxon>Bacilli</taxon>
        <taxon>Bacillales</taxon>
        <taxon>Bacillaceae</taxon>
    </lineage>
</organism>
<dbReference type="Gene3D" id="3.50.50.60">
    <property type="entry name" value="FAD/NAD(P)-binding domain"/>
    <property type="match status" value="2"/>
</dbReference>
<accession>A0A1H9X7K8</accession>
<dbReference type="InterPro" id="IPR036188">
    <property type="entry name" value="FAD/NAD-bd_sf"/>
</dbReference>
<evidence type="ECO:0000256" key="7">
    <source>
        <dbReference type="ARBA" id="ARBA00041900"/>
    </source>
</evidence>
<dbReference type="OrthoDB" id="9814556at2"/>
<dbReference type="RefSeq" id="WP_093056057.1">
    <property type="nucleotide sequence ID" value="NZ_FOGT01000027.1"/>
</dbReference>
<dbReference type="AlphaFoldDB" id="A0A1H9X7K8"/>
<keyword evidence="14" id="KW-1185">Reference proteome</keyword>
<protein>
    <recommendedName>
        <fullName evidence="6">4,4'-diaponeurosporene oxygenase</fullName>
    </recommendedName>
    <alternativeName>
        <fullName evidence="7">4,4'-diaponeurosporene oxidase</fullName>
    </alternativeName>
    <alternativeName>
        <fullName evidence="8">Carotenoid oxidase</fullName>
    </alternativeName>
</protein>
<keyword evidence="11" id="KW-0732">Signal</keyword>
<dbReference type="InterPro" id="IPR002937">
    <property type="entry name" value="Amino_oxidase"/>
</dbReference>
<name>A0A1H9X7K8_9BACI</name>
<dbReference type="InterPro" id="IPR014105">
    <property type="entry name" value="Carotenoid/retinoid_OxRdtase"/>
</dbReference>
<evidence type="ECO:0000256" key="11">
    <source>
        <dbReference type="SAM" id="SignalP"/>
    </source>
</evidence>
<dbReference type="PANTHER" id="PTHR43734:SF7">
    <property type="entry name" value="4,4'-DIAPONEUROSPORENE OXYGENASE"/>
    <property type="match status" value="1"/>
</dbReference>
<sequence>MQHKKKAVVIGAGLAGLSSAIRLAGDGYAVTVLEKNENIGGKLNRRSGKGYTFDTGPSILTMPWVLEQLFESVHRKLEDYIEIERIEPQWRTFYEDGTSIDVLSDLPEMLEEMRKVKPDPDSSFMKFLAYSQDMYDICMKSFYKTSITGLKELKAQHTLKELLAMDPFHTVADGTKKHFKNKHLEQLFNFFVMYVGSNPYQAPAILNQLVYVQLGLGIYYVKGGMYNIAKGMKAVLDELRAEVHTDCPVSHVVEEEGTAKGVVTEDGEFFDADVVVSNLEVIPAYKTLLPKNSRTKKEIKQLTKTFDPTVSGQVLLLGVNKEFKNLKHHNFFFSEDPEKEFKQIFEKGVPADDPTVYIGVSSKSDPSQAPQGKENLFVLTHVPPKTAMKKKADWDKYREVILDKLERMGMEGLRDSIEFEYEFTPDTLEELYGATGGSIYGIASNKGTNGGFKIPSKSSVYENLYFTGGSTHPGGGVPMVTLSGQLTADLIKKHSEEAELGKNA</sequence>
<keyword evidence="2 10" id="KW-0125">Carotenoid biosynthesis</keyword>
<dbReference type="SUPFAM" id="SSF51905">
    <property type="entry name" value="FAD/NAD(P)-binding domain"/>
    <property type="match status" value="1"/>
</dbReference>
<dbReference type="PANTHER" id="PTHR43734">
    <property type="entry name" value="PHYTOENE DESATURASE"/>
    <property type="match status" value="1"/>
</dbReference>
<dbReference type="Proteomes" id="UP000198571">
    <property type="component" value="Unassembled WGS sequence"/>
</dbReference>
<evidence type="ECO:0000256" key="3">
    <source>
        <dbReference type="ARBA" id="ARBA00023002"/>
    </source>
</evidence>
<dbReference type="NCBIfam" id="TIGR02734">
    <property type="entry name" value="crtI_fam"/>
    <property type="match status" value="1"/>
</dbReference>